<dbReference type="InterPro" id="IPR031736">
    <property type="entry name" value="REXO1-like_dom"/>
</dbReference>
<keyword evidence="4" id="KW-0378">Hydrolase</keyword>
<dbReference type="SMART" id="SM00479">
    <property type="entry name" value="EXOIII"/>
    <property type="match status" value="1"/>
</dbReference>
<evidence type="ECO:0000256" key="5">
    <source>
        <dbReference type="ARBA" id="ARBA00022839"/>
    </source>
</evidence>
<keyword evidence="10" id="KW-1185">Reference proteome</keyword>
<dbReference type="InterPro" id="IPR013520">
    <property type="entry name" value="Ribonucl_H"/>
</dbReference>
<protein>
    <recommendedName>
        <fullName evidence="8">Exonuclease domain-containing protein</fullName>
    </recommendedName>
</protein>
<keyword evidence="7" id="KW-0472">Membrane</keyword>
<evidence type="ECO:0000256" key="3">
    <source>
        <dbReference type="ARBA" id="ARBA00022722"/>
    </source>
</evidence>
<dbReference type="CDD" id="cd06145">
    <property type="entry name" value="REX1_like"/>
    <property type="match status" value="1"/>
</dbReference>
<dbReference type="PANTHER" id="PTHR12801:SF152">
    <property type="entry name" value="EXONUCLEASE DOMAIN-CONTAINING PROTEIN"/>
    <property type="match status" value="1"/>
</dbReference>
<organism evidence="9 10">
    <name type="scientific">Aquila chrysaetos chrysaetos</name>
    <dbReference type="NCBI Taxonomy" id="223781"/>
    <lineage>
        <taxon>Eukaryota</taxon>
        <taxon>Metazoa</taxon>
        <taxon>Chordata</taxon>
        <taxon>Craniata</taxon>
        <taxon>Vertebrata</taxon>
        <taxon>Euteleostomi</taxon>
        <taxon>Archelosauria</taxon>
        <taxon>Archosauria</taxon>
        <taxon>Dinosauria</taxon>
        <taxon>Saurischia</taxon>
        <taxon>Theropoda</taxon>
        <taxon>Coelurosauria</taxon>
        <taxon>Aves</taxon>
        <taxon>Neognathae</taxon>
        <taxon>Neoaves</taxon>
        <taxon>Telluraves</taxon>
        <taxon>Accipitrimorphae</taxon>
        <taxon>Accipitriformes</taxon>
        <taxon>Accipitridae</taxon>
        <taxon>Accipitrinae</taxon>
        <taxon>Aquila</taxon>
    </lineage>
</organism>
<keyword evidence="6" id="KW-0539">Nucleus</keyword>
<dbReference type="InterPro" id="IPR012337">
    <property type="entry name" value="RNaseH-like_sf"/>
</dbReference>
<evidence type="ECO:0000259" key="8">
    <source>
        <dbReference type="SMART" id="SM00479"/>
    </source>
</evidence>
<dbReference type="Ensembl" id="ENSACCT00020018245.1">
    <property type="protein sequence ID" value="ENSACCP00020017483.1"/>
    <property type="gene ID" value="ENSACCG00020011998.1"/>
</dbReference>
<dbReference type="FunFam" id="3.30.420.10:FF:000021">
    <property type="entry name" value="RNA exonuclease 1 homolog"/>
    <property type="match status" value="1"/>
</dbReference>
<reference evidence="9" key="1">
    <citation type="submission" date="2025-08" db="UniProtKB">
        <authorList>
            <consortium name="Ensembl"/>
        </authorList>
    </citation>
    <scope>IDENTIFICATION</scope>
</reference>
<evidence type="ECO:0000313" key="10">
    <source>
        <dbReference type="Proteomes" id="UP000472275"/>
    </source>
</evidence>
<dbReference type="InParanoid" id="A0A663EZG4"/>
<dbReference type="GeneTree" id="ENSGT00940000165347"/>
<dbReference type="Pfam" id="PF15870">
    <property type="entry name" value="EloA-BP1"/>
    <property type="match status" value="2"/>
</dbReference>
<dbReference type="InterPro" id="IPR047021">
    <property type="entry name" value="REXO1/3/4-like"/>
</dbReference>
<comment type="similarity">
    <text evidence="2">Belongs to the REXO1/REXO3 family.</text>
</comment>
<evidence type="ECO:0000256" key="1">
    <source>
        <dbReference type="ARBA" id="ARBA00004123"/>
    </source>
</evidence>
<feature type="domain" description="Exonuclease" evidence="8">
    <location>
        <begin position="200"/>
        <end position="359"/>
    </location>
</feature>
<sequence>MPPLKVVTLRAMKEEQSVYDRCGSKKMYLNLAVKTLKKLRDHGMLLIFVLILLKLWVCLLLGFLLCFVLAFTGDALCELLKNYLLTEEQLKENNFPRPDPEKNGHAILTFKRLCCRCGKVYAVTASGEHRRKEECNYHSGRVLEQKVPGGMEKRYSCCDRAVGSDGCQIAKLHVHDGKKRKLEGFMKTLTKSPPVDGNYGVYALDCEMCYTTHGLELIRVAVVNAKLQVVYDTFVKPDGKIVDYDKRLSGVTENDLKNTTTSLQGVQAILLNLFSANTILIGHRLEDGLLALKLIHDTVVDTSIVFPHWQGLPYKRQLSSLVADYLRKICQDDVCGHNSREDAIACMELMLWKVKEDNKRRK</sequence>
<evidence type="ECO:0000256" key="4">
    <source>
        <dbReference type="ARBA" id="ARBA00022801"/>
    </source>
</evidence>
<dbReference type="GO" id="GO:0004527">
    <property type="term" value="F:exonuclease activity"/>
    <property type="evidence" value="ECO:0007669"/>
    <property type="project" value="UniProtKB-KW"/>
</dbReference>
<dbReference type="PANTHER" id="PTHR12801">
    <property type="entry name" value="RNA EXONUCLEASE REXO1 / RECO3 FAMILY MEMBER-RELATED"/>
    <property type="match status" value="1"/>
</dbReference>
<dbReference type="GO" id="GO:0005634">
    <property type="term" value="C:nucleus"/>
    <property type="evidence" value="ECO:0007669"/>
    <property type="project" value="UniProtKB-SubCell"/>
</dbReference>
<name>A0A663EZG4_AQUCH</name>
<evidence type="ECO:0000313" key="9">
    <source>
        <dbReference type="Ensembl" id="ENSACCP00020017483.1"/>
    </source>
</evidence>
<dbReference type="AlphaFoldDB" id="A0A663EZG4"/>
<dbReference type="InterPro" id="IPR036397">
    <property type="entry name" value="RNaseH_sf"/>
</dbReference>
<dbReference type="Proteomes" id="UP000472275">
    <property type="component" value="Chromosome Z"/>
</dbReference>
<dbReference type="GO" id="GO:0003676">
    <property type="term" value="F:nucleic acid binding"/>
    <property type="evidence" value="ECO:0007669"/>
    <property type="project" value="InterPro"/>
</dbReference>
<comment type="subcellular location">
    <subcellularLocation>
        <location evidence="1">Nucleus</location>
    </subcellularLocation>
</comment>
<keyword evidence="3" id="KW-0540">Nuclease</keyword>
<keyword evidence="5" id="KW-0269">Exonuclease</keyword>
<proteinExistence type="inferred from homology"/>
<evidence type="ECO:0000256" key="7">
    <source>
        <dbReference type="SAM" id="Phobius"/>
    </source>
</evidence>
<dbReference type="SUPFAM" id="SSF53098">
    <property type="entry name" value="Ribonuclease H-like"/>
    <property type="match status" value="1"/>
</dbReference>
<evidence type="ECO:0000256" key="6">
    <source>
        <dbReference type="ARBA" id="ARBA00023242"/>
    </source>
</evidence>
<keyword evidence="7" id="KW-0812">Transmembrane</keyword>
<accession>A0A663EZG4</accession>
<evidence type="ECO:0000256" key="2">
    <source>
        <dbReference type="ARBA" id="ARBA00006357"/>
    </source>
</evidence>
<keyword evidence="7" id="KW-1133">Transmembrane helix</keyword>
<feature type="transmembrane region" description="Helical" evidence="7">
    <location>
        <begin position="44"/>
        <end position="71"/>
    </location>
</feature>
<dbReference type="Gene3D" id="3.30.420.10">
    <property type="entry name" value="Ribonuclease H-like superfamily/Ribonuclease H"/>
    <property type="match status" value="1"/>
</dbReference>
<dbReference type="InterPro" id="IPR034922">
    <property type="entry name" value="REX1-like_exo"/>
</dbReference>
<reference evidence="9" key="2">
    <citation type="submission" date="2025-09" db="UniProtKB">
        <authorList>
            <consortium name="Ensembl"/>
        </authorList>
    </citation>
    <scope>IDENTIFICATION</scope>
</reference>